<dbReference type="EMBL" id="CAKLBY020000304">
    <property type="protein sequence ID" value="CAK7943768.1"/>
    <property type="molecule type" value="Genomic_DNA"/>
</dbReference>
<dbReference type="AlphaFoldDB" id="A0AAV1VEF3"/>
<dbReference type="Gene3D" id="1.25.40.20">
    <property type="entry name" value="Ankyrin repeat-containing domain"/>
    <property type="match status" value="1"/>
</dbReference>
<sequence length="193" mass="20892">MTNGTTTLHEAAANGSILTVKVLVEHKAQREKTMAELLRQSGCDKRWRCYAIDAVLSHEQAHRDERAAGGRSSAVVDNGLTVLHVAAQTVFSAAVQGILTYCSEDVKEAANLLSDADAKPLQVAAGMEHHEIVTLLKPISEEFDDAGLDKLVVEEKAKLDAYDEQAAKNKNDVAAVEAKEPDTAEEKLEAETR</sequence>
<organism evidence="3 4">
    <name type="scientific">Peronospora matthiolae</name>
    <dbReference type="NCBI Taxonomy" id="2874970"/>
    <lineage>
        <taxon>Eukaryota</taxon>
        <taxon>Sar</taxon>
        <taxon>Stramenopiles</taxon>
        <taxon>Oomycota</taxon>
        <taxon>Peronosporomycetes</taxon>
        <taxon>Peronosporales</taxon>
        <taxon>Peronosporaceae</taxon>
        <taxon>Peronospora</taxon>
    </lineage>
</organism>
<accession>A0AAV1VEF3</accession>
<dbReference type="PROSITE" id="PS50297">
    <property type="entry name" value="ANK_REP_REGION"/>
    <property type="match status" value="1"/>
</dbReference>
<dbReference type="SUPFAM" id="SSF48403">
    <property type="entry name" value="Ankyrin repeat"/>
    <property type="match status" value="1"/>
</dbReference>
<name>A0AAV1VEF3_9STRA</name>
<evidence type="ECO:0008006" key="5">
    <source>
        <dbReference type="Google" id="ProtNLM"/>
    </source>
</evidence>
<evidence type="ECO:0000313" key="4">
    <source>
        <dbReference type="Proteomes" id="UP001162060"/>
    </source>
</evidence>
<gene>
    <name evidence="3" type="ORF">PM001_LOCUS28918</name>
</gene>
<evidence type="ECO:0000313" key="3">
    <source>
        <dbReference type="EMBL" id="CAK7943768.1"/>
    </source>
</evidence>
<dbReference type="SMART" id="SM00248">
    <property type="entry name" value="ANK"/>
    <property type="match status" value="2"/>
</dbReference>
<comment type="caution">
    <text evidence="3">The sequence shown here is derived from an EMBL/GenBank/DDBJ whole genome shotgun (WGS) entry which is preliminary data.</text>
</comment>
<dbReference type="PROSITE" id="PS50088">
    <property type="entry name" value="ANK_REPEAT"/>
    <property type="match status" value="1"/>
</dbReference>
<dbReference type="InterPro" id="IPR036770">
    <property type="entry name" value="Ankyrin_rpt-contain_sf"/>
</dbReference>
<dbReference type="InterPro" id="IPR002110">
    <property type="entry name" value="Ankyrin_rpt"/>
</dbReference>
<evidence type="ECO:0000256" key="2">
    <source>
        <dbReference type="SAM" id="MobiDB-lite"/>
    </source>
</evidence>
<feature type="repeat" description="ANK" evidence="1">
    <location>
        <begin position="3"/>
        <end position="29"/>
    </location>
</feature>
<reference evidence="3" key="1">
    <citation type="submission" date="2024-01" db="EMBL/GenBank/DDBJ databases">
        <authorList>
            <person name="Webb A."/>
        </authorList>
    </citation>
    <scope>NUCLEOTIDE SEQUENCE</scope>
    <source>
        <strain evidence="3">Pm1</strain>
    </source>
</reference>
<evidence type="ECO:0000256" key="1">
    <source>
        <dbReference type="PROSITE-ProRule" id="PRU00023"/>
    </source>
</evidence>
<protein>
    <recommendedName>
        <fullName evidence="5">Ankyrin repeat protein</fullName>
    </recommendedName>
</protein>
<dbReference type="Proteomes" id="UP001162060">
    <property type="component" value="Unassembled WGS sequence"/>
</dbReference>
<feature type="region of interest" description="Disordered" evidence="2">
    <location>
        <begin position="170"/>
        <end position="193"/>
    </location>
</feature>
<keyword evidence="1" id="KW-0040">ANK repeat</keyword>
<proteinExistence type="predicted"/>